<dbReference type="Gene3D" id="3.40.50.1820">
    <property type="entry name" value="alpha/beta hydrolase"/>
    <property type="match status" value="1"/>
</dbReference>
<reference evidence="2 3" key="1">
    <citation type="submission" date="2018-09" db="EMBL/GenBank/DDBJ databases">
        <title>Complete genome sequence of the hydrocarbonoclastic bacterium Alcaligenes aquatilis QD168, isolated from a crude-oil polluted marine sediment of Central Chile.</title>
        <authorList>
            <person name="Duran R.E."/>
            <person name="Barra B."/>
            <person name="Salva-Serra F."/>
            <person name="Mendez V."/>
            <person name="Moore E.R.B."/>
            <person name="Seeger M."/>
        </authorList>
    </citation>
    <scope>NUCLEOTIDE SEQUENCE [LARGE SCALE GENOMIC DNA]</scope>
    <source>
        <strain evidence="2 3">QD168</strain>
    </source>
</reference>
<dbReference type="RefSeq" id="WP_121739193.1">
    <property type="nucleotide sequence ID" value="NZ_CP032153.1"/>
</dbReference>
<evidence type="ECO:0000313" key="3">
    <source>
        <dbReference type="Proteomes" id="UP000268070"/>
    </source>
</evidence>
<dbReference type="Pfam" id="PF00561">
    <property type="entry name" value="Abhydrolase_1"/>
    <property type="match status" value="1"/>
</dbReference>
<dbReference type="GO" id="GO:0016787">
    <property type="term" value="F:hydrolase activity"/>
    <property type="evidence" value="ECO:0007669"/>
    <property type="project" value="UniProtKB-KW"/>
</dbReference>
<dbReference type="PANTHER" id="PTHR43798">
    <property type="entry name" value="MONOACYLGLYCEROL LIPASE"/>
    <property type="match status" value="1"/>
</dbReference>
<dbReference type="Proteomes" id="UP000268070">
    <property type="component" value="Chromosome"/>
</dbReference>
<dbReference type="InterPro" id="IPR050266">
    <property type="entry name" value="AB_hydrolase_sf"/>
</dbReference>
<dbReference type="KEGG" id="aaqu:D3M96_13215"/>
<protein>
    <submittedName>
        <fullName evidence="2">Alpha/beta hydrolase</fullName>
    </submittedName>
</protein>
<dbReference type="OrthoDB" id="9780765at2"/>
<dbReference type="InterPro" id="IPR000073">
    <property type="entry name" value="AB_hydrolase_1"/>
</dbReference>
<evidence type="ECO:0000313" key="2">
    <source>
        <dbReference type="EMBL" id="AYN21403.1"/>
    </source>
</evidence>
<dbReference type="SUPFAM" id="SSF53474">
    <property type="entry name" value="alpha/beta-Hydrolases"/>
    <property type="match status" value="1"/>
</dbReference>
<accession>A0A3G2HWH2</accession>
<organism evidence="2 3">
    <name type="scientific">Alcaligenes aquatilis</name>
    <dbReference type="NCBI Taxonomy" id="323284"/>
    <lineage>
        <taxon>Bacteria</taxon>
        <taxon>Pseudomonadati</taxon>
        <taxon>Pseudomonadota</taxon>
        <taxon>Betaproteobacteria</taxon>
        <taxon>Burkholderiales</taxon>
        <taxon>Alcaligenaceae</taxon>
        <taxon>Alcaligenes</taxon>
    </lineage>
</organism>
<gene>
    <name evidence="2" type="ORF">D3M96_13215</name>
</gene>
<dbReference type="EMBL" id="CP032153">
    <property type="protein sequence ID" value="AYN21403.1"/>
    <property type="molecule type" value="Genomic_DNA"/>
</dbReference>
<keyword evidence="2" id="KW-0378">Hydrolase</keyword>
<proteinExistence type="predicted"/>
<dbReference type="InterPro" id="IPR029058">
    <property type="entry name" value="AB_hydrolase_fold"/>
</dbReference>
<sequence length="275" mass="29778">MPLSTHSAMRQTACGLSYWDNGERQGDVYVLLHGISSGAGLWAKQFASQAGKNRLIAWDAPGYGDSVALASATPSAADYARALKALVDEAGLPAFTLVGHSLGALMASAYASRYPEDVSRLVLASVAQGYGKTSAEQQRQVYEKRPRLLEALGPEGMAQERGPFLLGQATPENMLMVTQAMKRLRLEGFKASSYLLAHDSIDDYLSAIRGDIEVLYGAEDGITPPAGMQALQQTYPRMKLQAVPQAGHLLYVDQPALFDRLVFDHAKQDQKESNT</sequence>
<feature type="domain" description="AB hydrolase-1" evidence="1">
    <location>
        <begin position="30"/>
        <end position="254"/>
    </location>
</feature>
<dbReference type="PRINTS" id="PR00111">
    <property type="entry name" value="ABHYDROLASE"/>
</dbReference>
<dbReference type="AlphaFoldDB" id="A0A3G2HWH2"/>
<evidence type="ECO:0000259" key="1">
    <source>
        <dbReference type="Pfam" id="PF00561"/>
    </source>
</evidence>
<name>A0A3G2HWH2_9BURK</name>